<keyword evidence="9" id="KW-0067">ATP-binding</keyword>
<dbReference type="GO" id="GO:0003677">
    <property type="term" value="F:DNA binding"/>
    <property type="evidence" value="ECO:0007669"/>
    <property type="project" value="UniProtKB-UniRule"/>
</dbReference>
<dbReference type="Gene3D" id="3.40.50.300">
    <property type="entry name" value="P-loop containing nucleotide triphosphate hydrolases"/>
    <property type="match status" value="1"/>
</dbReference>
<dbReference type="GO" id="GO:0046872">
    <property type="term" value="F:metal ion binding"/>
    <property type="evidence" value="ECO:0007669"/>
    <property type="project" value="UniProtKB-KW"/>
</dbReference>
<dbReference type="GO" id="GO:0006260">
    <property type="term" value="P:DNA replication"/>
    <property type="evidence" value="ECO:0007669"/>
    <property type="project" value="UniProtKB-UniRule"/>
</dbReference>
<evidence type="ECO:0000256" key="13">
    <source>
        <dbReference type="SAM" id="MobiDB-lite"/>
    </source>
</evidence>
<feature type="compositionally biased region" description="Polar residues" evidence="13">
    <location>
        <begin position="493"/>
        <end position="508"/>
    </location>
</feature>
<sequence length="574" mass="65774">MYFYEIIVKLPNDFDTELPGICDAWIDALCAENLTLPDTSDLDASQIEEAYVALGQRIVNEILLEWKYRTGVRYEYFVQLEKGEHGYHLHVLLEQSNVKSFVFGRYAPGIKRRIVDKVYSGVEPVIDLWFKLSKTREQGGANALRHESYLYNYLLPKTQPELQYAWTNIDKFLLAAVNLNERKRLVDEYRAQFQKPSEDEESAHSDGPVPKVRNKTSERYMALVKWLVENGITSEQEWVKTDMESFLTHNASSSSRAQIKTALDNASRIMQLTKTASDYLIGQKPPEDVSTNRVYRIFEMNGYDPRLAGSILYGWARRQFGKRNTIWLYGPATTGKTIIAEAIAHAVPFYGCVNWNNENFPFNDSVNKMLIWWEEGKMTAKVVEAAKCILGGSRVRVDQKCKSSQQIESTPVIITSNTDLTVVVDGNTTTMEHRQPLEDRMFQFNLVHRLTPDFGKVTKQEIREFFKWAELNKTEVPDAFRVPRVQEDGEYISESSSAQPSDETATSSGEEHRPSKRPRYEDSVDDGGRVKSTLEKWLLDNPMPTPASVSDNSDSENPVFDMRVRECPDSNKEQ</sequence>
<evidence type="ECO:0000256" key="11">
    <source>
        <dbReference type="ARBA" id="ARBA00023125"/>
    </source>
</evidence>
<accession>A0A8A4XEE3</accession>
<evidence type="ECO:0000259" key="15">
    <source>
        <dbReference type="PROSITE" id="PS52022"/>
    </source>
</evidence>
<feature type="compositionally biased region" description="Basic and acidic residues" evidence="13">
    <location>
        <begin position="509"/>
        <end position="538"/>
    </location>
</feature>
<evidence type="ECO:0000256" key="2">
    <source>
        <dbReference type="ARBA" id="ARBA00022562"/>
    </source>
</evidence>
<dbReference type="Pfam" id="PF08724">
    <property type="entry name" value="Rep_N"/>
    <property type="match status" value="1"/>
</dbReference>
<dbReference type="GO" id="GO:0004519">
    <property type="term" value="F:endonuclease activity"/>
    <property type="evidence" value="ECO:0007669"/>
    <property type="project" value="UniProtKB-UniRule"/>
</dbReference>
<comment type="subcellular location">
    <subcellularLocation>
        <location evidence="1 12">Host nucleus</location>
    </subcellularLocation>
</comment>
<keyword evidence="7 12" id="KW-0255">Endonuclease</keyword>
<dbReference type="EMBL" id="MW046577">
    <property type="protein sequence ID" value="QTE04020.1"/>
    <property type="molecule type" value="Genomic_DNA"/>
</dbReference>
<name>A0A8A4XEE3_9VIRU</name>
<evidence type="ECO:0000256" key="1">
    <source>
        <dbReference type="ARBA" id="ARBA00004147"/>
    </source>
</evidence>
<dbReference type="PROSITE" id="PS52022">
    <property type="entry name" value="PV_NS1_NUC"/>
    <property type="match status" value="1"/>
</dbReference>
<evidence type="ECO:0000256" key="10">
    <source>
        <dbReference type="ARBA" id="ARBA00023124"/>
    </source>
</evidence>
<feature type="domain" description="PV NS1-Nuc" evidence="15">
    <location>
        <begin position="1"/>
        <end position="200"/>
    </location>
</feature>
<feature type="short sequence motif" description="RCR-3" evidence="12">
    <location>
        <begin position="153"/>
        <end position="157"/>
    </location>
</feature>
<evidence type="ECO:0000256" key="4">
    <source>
        <dbReference type="ARBA" id="ARBA00022722"/>
    </source>
</evidence>
<evidence type="ECO:0000256" key="12">
    <source>
        <dbReference type="PROSITE-ProRule" id="PRU01366"/>
    </source>
</evidence>
<keyword evidence="11 12" id="KW-0238">DNA-binding</keyword>
<evidence type="ECO:0000313" key="16">
    <source>
        <dbReference type="EMBL" id="QTE04020.1"/>
    </source>
</evidence>
<keyword evidence="8 12" id="KW-0378">Hydrolase</keyword>
<keyword evidence="6 12" id="KW-0547">Nucleotide-binding</keyword>
<dbReference type="InterPro" id="IPR014835">
    <property type="entry name" value="NS1-Nuc"/>
</dbReference>
<dbReference type="InterPro" id="IPR049901">
    <property type="entry name" value="PV_NS1-NUC"/>
</dbReference>
<keyword evidence="5" id="KW-0479">Metal-binding</keyword>
<keyword evidence="2 12" id="KW-1048">Host nucleus</keyword>
<evidence type="ECO:0000256" key="9">
    <source>
        <dbReference type="ARBA" id="ARBA00022840"/>
    </source>
</evidence>
<dbReference type="SUPFAM" id="SSF52540">
    <property type="entry name" value="P-loop containing nucleoside triphosphate hydrolases"/>
    <property type="match status" value="1"/>
</dbReference>
<keyword evidence="10 12" id="KW-0190">Covalent protein-DNA linkage</keyword>
<evidence type="ECO:0000256" key="7">
    <source>
        <dbReference type="ARBA" id="ARBA00022759"/>
    </source>
</evidence>
<reference evidence="16" key="1">
    <citation type="submission" date="2020-09" db="EMBL/GenBank/DDBJ databases">
        <title>Parvovirus dark matter in the feces of wild birds.</title>
        <authorList>
            <person name="Dai Z."/>
            <person name="Yang S."/>
            <person name="Zhang W."/>
        </authorList>
    </citation>
    <scope>NUCLEOTIDE SEQUENCE</scope>
    <source>
        <strain evidence="16">Wig220par02</strain>
    </source>
</reference>
<feature type="compositionally biased region" description="Basic and acidic residues" evidence="13">
    <location>
        <begin position="562"/>
        <end position="574"/>
    </location>
</feature>
<keyword evidence="4 12" id="KW-0540">Nuclease</keyword>
<dbReference type="SUPFAM" id="SSF55464">
    <property type="entry name" value="Origin of replication-binding domain, RBD-like"/>
    <property type="match status" value="1"/>
</dbReference>
<organism evidence="16">
    <name type="scientific">Anser anser dependoparvovirus</name>
    <dbReference type="NCBI Taxonomy" id="2794569"/>
    <lineage>
        <taxon>Viruses</taxon>
        <taxon>Monodnaviria</taxon>
        <taxon>Shotokuvirae</taxon>
        <taxon>Cossaviricota</taxon>
        <taxon>Quintoviricetes</taxon>
        <taxon>Piccovirales</taxon>
        <taxon>Parvoviridae</taxon>
        <taxon>Parvovirinae</taxon>
        <taxon>Dependoparvovirus</taxon>
        <taxon>Dependoparvovirus anseriform2</taxon>
    </lineage>
</organism>
<dbReference type="InterPro" id="IPR014015">
    <property type="entry name" value="Helicase_SF3_DNA-vir"/>
</dbReference>
<evidence type="ECO:0000256" key="8">
    <source>
        <dbReference type="ARBA" id="ARBA00022801"/>
    </source>
</evidence>
<feature type="active site" description="For nuclease activity" evidence="12">
    <location>
        <position position="153"/>
    </location>
</feature>
<evidence type="ECO:0000256" key="3">
    <source>
        <dbReference type="ARBA" id="ARBA00022705"/>
    </source>
</evidence>
<evidence type="ECO:0000259" key="14">
    <source>
        <dbReference type="PROSITE" id="PS51206"/>
    </source>
</evidence>
<dbReference type="InterPro" id="IPR027417">
    <property type="entry name" value="P-loop_NTPase"/>
</dbReference>
<evidence type="ECO:0000256" key="6">
    <source>
        <dbReference type="ARBA" id="ARBA00022741"/>
    </source>
</evidence>
<evidence type="ECO:0000256" key="5">
    <source>
        <dbReference type="ARBA" id="ARBA00022723"/>
    </source>
</evidence>
<dbReference type="Pfam" id="PF01057">
    <property type="entry name" value="Parvo_NS1"/>
    <property type="match status" value="1"/>
</dbReference>
<feature type="region of interest" description="Disordered" evidence="13">
    <location>
        <begin position="193"/>
        <end position="212"/>
    </location>
</feature>
<dbReference type="GO" id="GO:0019079">
    <property type="term" value="P:viral genome replication"/>
    <property type="evidence" value="ECO:0007669"/>
    <property type="project" value="InterPro"/>
</dbReference>
<proteinExistence type="predicted"/>
<feature type="region of interest" description="Disordered" evidence="13">
    <location>
        <begin position="490"/>
        <end position="574"/>
    </location>
</feature>
<dbReference type="GO" id="GO:0005524">
    <property type="term" value="F:ATP binding"/>
    <property type="evidence" value="ECO:0007669"/>
    <property type="project" value="UniProtKB-KW"/>
</dbReference>
<dbReference type="GO" id="GO:0042025">
    <property type="term" value="C:host cell nucleus"/>
    <property type="evidence" value="ECO:0007669"/>
    <property type="project" value="UniProtKB-SubCell"/>
</dbReference>
<dbReference type="Gene3D" id="3.40.1310.20">
    <property type="match status" value="1"/>
</dbReference>
<protein>
    <submittedName>
        <fullName evidence="16">Replication protein</fullName>
    </submittedName>
</protein>
<dbReference type="GO" id="GO:0016787">
    <property type="term" value="F:hydrolase activity"/>
    <property type="evidence" value="ECO:0007669"/>
    <property type="project" value="UniProtKB-KW"/>
</dbReference>
<dbReference type="InterPro" id="IPR001257">
    <property type="entry name" value="Parvovirus_NS1_helicase"/>
</dbReference>
<feature type="compositionally biased region" description="Polar residues" evidence="13">
    <location>
        <begin position="547"/>
        <end position="556"/>
    </location>
</feature>
<feature type="short sequence motif" description="RCR-2" evidence="12">
    <location>
        <begin position="88"/>
        <end position="90"/>
    </location>
</feature>
<feature type="domain" description="SF3 helicase" evidence="14">
    <location>
        <begin position="292"/>
        <end position="459"/>
    </location>
</feature>
<keyword evidence="3 12" id="KW-0235">DNA replication</keyword>
<dbReference type="Gene3D" id="1.10.10.950">
    <property type="match status" value="1"/>
</dbReference>
<dbReference type="PROSITE" id="PS51206">
    <property type="entry name" value="SF3_HELICASE_1"/>
    <property type="match status" value="1"/>
</dbReference>